<evidence type="ECO:0000256" key="1">
    <source>
        <dbReference type="SAM" id="MobiDB-lite"/>
    </source>
</evidence>
<dbReference type="InterPro" id="IPR045339">
    <property type="entry name" value="DUF6534"/>
</dbReference>
<dbReference type="EMBL" id="BPQB01000029">
    <property type="protein sequence ID" value="GJE92906.1"/>
    <property type="molecule type" value="Genomic_DNA"/>
</dbReference>
<organism evidence="4 5">
    <name type="scientific">Phanerochaete sordida</name>
    <dbReference type="NCBI Taxonomy" id="48140"/>
    <lineage>
        <taxon>Eukaryota</taxon>
        <taxon>Fungi</taxon>
        <taxon>Dikarya</taxon>
        <taxon>Basidiomycota</taxon>
        <taxon>Agaricomycotina</taxon>
        <taxon>Agaricomycetes</taxon>
        <taxon>Polyporales</taxon>
        <taxon>Phanerochaetaceae</taxon>
        <taxon>Phanerochaete</taxon>
    </lineage>
</organism>
<evidence type="ECO:0000256" key="2">
    <source>
        <dbReference type="SAM" id="Phobius"/>
    </source>
</evidence>
<feature type="transmembrane region" description="Helical" evidence="2">
    <location>
        <begin position="95"/>
        <end position="117"/>
    </location>
</feature>
<comment type="caution">
    <text evidence="4">The sequence shown here is derived from an EMBL/GenBank/DDBJ whole genome shotgun (WGS) entry which is preliminary data.</text>
</comment>
<feature type="compositionally biased region" description="Basic and acidic residues" evidence="1">
    <location>
        <begin position="305"/>
        <end position="326"/>
    </location>
</feature>
<keyword evidence="5" id="KW-1185">Reference proteome</keyword>
<proteinExistence type="predicted"/>
<dbReference type="PANTHER" id="PTHR40465:SF1">
    <property type="entry name" value="DUF6534 DOMAIN-CONTAINING PROTEIN"/>
    <property type="match status" value="1"/>
</dbReference>
<dbReference type="Pfam" id="PF20152">
    <property type="entry name" value="DUF6534"/>
    <property type="match status" value="1"/>
</dbReference>
<sequence>MFRLSAQSMGNPATIAHGPGLIGTFLNVFLYGIMVTQCFLYYSKYPKDRLWLKALVVGLLLADTLNCFFDIWWIYNVLVNNFGNQAALSSGNWVFATDPAMVGIIATAVQLFFAWRVKVLTNNWWLVVLICVTASTSFFGGVGTAIAIHFVPQFEEFQKFQAVVIVWLIGAAVCDSTITLTLTWHLRRHKTGFSGTDDILNKIIRLTVQNGLLTALWAIVDLIAYLVSSSGLHLAFNFPLAKLYTNSLMSSLNSRAGWRYQTSEDTDRKSRDGAGAARRLDVVNLSTATRPEVFVHVEQHEMVDVSDGDKRDVEWSSAHTAERDSSAKMPIGSAV</sequence>
<dbReference type="AlphaFoldDB" id="A0A9P3LEV1"/>
<feature type="region of interest" description="Disordered" evidence="1">
    <location>
        <begin position="305"/>
        <end position="335"/>
    </location>
</feature>
<feature type="transmembrane region" description="Helical" evidence="2">
    <location>
        <begin position="20"/>
        <end position="42"/>
    </location>
</feature>
<keyword evidence="2" id="KW-1133">Transmembrane helix</keyword>
<reference evidence="4 5" key="1">
    <citation type="submission" date="2021-08" db="EMBL/GenBank/DDBJ databases">
        <title>Draft Genome Sequence of Phanerochaete sordida strain YK-624.</title>
        <authorList>
            <person name="Mori T."/>
            <person name="Dohra H."/>
            <person name="Suzuki T."/>
            <person name="Kawagishi H."/>
            <person name="Hirai H."/>
        </authorList>
    </citation>
    <scope>NUCLEOTIDE SEQUENCE [LARGE SCALE GENOMIC DNA]</scope>
    <source>
        <strain evidence="4 5">YK-624</strain>
    </source>
</reference>
<dbReference type="OrthoDB" id="3183258at2759"/>
<evidence type="ECO:0000313" key="4">
    <source>
        <dbReference type="EMBL" id="GJE92906.1"/>
    </source>
</evidence>
<feature type="transmembrane region" description="Helical" evidence="2">
    <location>
        <begin position="203"/>
        <end position="227"/>
    </location>
</feature>
<dbReference type="PANTHER" id="PTHR40465">
    <property type="entry name" value="CHROMOSOME 1, WHOLE GENOME SHOTGUN SEQUENCE"/>
    <property type="match status" value="1"/>
</dbReference>
<evidence type="ECO:0000259" key="3">
    <source>
        <dbReference type="Pfam" id="PF20152"/>
    </source>
</evidence>
<keyword evidence="2" id="KW-0812">Transmembrane</keyword>
<gene>
    <name evidence="4" type="ORF">PsYK624_090640</name>
</gene>
<feature type="domain" description="DUF6534" evidence="3">
    <location>
        <begin position="171"/>
        <end position="256"/>
    </location>
</feature>
<feature type="transmembrane region" description="Helical" evidence="2">
    <location>
        <begin position="54"/>
        <end position="75"/>
    </location>
</feature>
<accession>A0A9P3LEV1</accession>
<name>A0A9P3LEV1_9APHY</name>
<protein>
    <recommendedName>
        <fullName evidence="3">DUF6534 domain-containing protein</fullName>
    </recommendedName>
</protein>
<dbReference type="Proteomes" id="UP000703269">
    <property type="component" value="Unassembled WGS sequence"/>
</dbReference>
<keyword evidence="2" id="KW-0472">Membrane</keyword>
<feature type="transmembrane region" description="Helical" evidence="2">
    <location>
        <begin position="160"/>
        <end position="182"/>
    </location>
</feature>
<evidence type="ECO:0000313" key="5">
    <source>
        <dbReference type="Proteomes" id="UP000703269"/>
    </source>
</evidence>
<feature type="transmembrane region" description="Helical" evidence="2">
    <location>
        <begin position="124"/>
        <end position="148"/>
    </location>
</feature>